<accession>A0A8H7S1L8</accession>
<dbReference type="PROSITE" id="PS50404">
    <property type="entry name" value="GST_NTER"/>
    <property type="match status" value="1"/>
</dbReference>
<dbReference type="SUPFAM" id="SSF52833">
    <property type="entry name" value="Thioredoxin-like"/>
    <property type="match status" value="1"/>
</dbReference>
<dbReference type="InterPro" id="IPR004045">
    <property type="entry name" value="Glutathione_S-Trfase_N"/>
</dbReference>
<reference evidence="2 3" key="1">
    <citation type="submission" date="2020-12" db="EMBL/GenBank/DDBJ databases">
        <title>Metabolic potential, ecology and presence of endohyphal bacteria is reflected in genomic diversity of Mucoromycotina.</title>
        <authorList>
            <person name="Muszewska A."/>
            <person name="Okrasinska A."/>
            <person name="Steczkiewicz K."/>
            <person name="Drgas O."/>
            <person name="Orlowska M."/>
            <person name="Perlinska-Lenart U."/>
            <person name="Aleksandrzak-Piekarczyk T."/>
            <person name="Szatraj K."/>
            <person name="Zielenkiewicz U."/>
            <person name="Pilsyk S."/>
            <person name="Malc E."/>
            <person name="Mieczkowski P."/>
            <person name="Kruszewska J.S."/>
            <person name="Biernat P."/>
            <person name="Pawlowska J."/>
        </authorList>
    </citation>
    <scope>NUCLEOTIDE SEQUENCE [LARGE SCALE GENOMIC DNA]</scope>
    <source>
        <strain evidence="2 3">CBS 142.35</strain>
    </source>
</reference>
<organism evidence="2 3">
    <name type="scientific">Circinella minor</name>
    <dbReference type="NCBI Taxonomy" id="1195481"/>
    <lineage>
        <taxon>Eukaryota</taxon>
        <taxon>Fungi</taxon>
        <taxon>Fungi incertae sedis</taxon>
        <taxon>Mucoromycota</taxon>
        <taxon>Mucoromycotina</taxon>
        <taxon>Mucoromycetes</taxon>
        <taxon>Mucorales</taxon>
        <taxon>Lichtheimiaceae</taxon>
        <taxon>Circinella</taxon>
    </lineage>
</organism>
<dbReference type="EMBL" id="JAEPRB010000120">
    <property type="protein sequence ID" value="KAG2221066.1"/>
    <property type="molecule type" value="Genomic_DNA"/>
</dbReference>
<dbReference type="InterPro" id="IPR036249">
    <property type="entry name" value="Thioredoxin-like_sf"/>
</dbReference>
<evidence type="ECO:0000313" key="3">
    <source>
        <dbReference type="Proteomes" id="UP000646827"/>
    </source>
</evidence>
<dbReference type="Proteomes" id="UP000646827">
    <property type="component" value="Unassembled WGS sequence"/>
</dbReference>
<protein>
    <recommendedName>
        <fullName evidence="1">GST N-terminal domain-containing protein</fullName>
    </recommendedName>
</protein>
<keyword evidence="3" id="KW-1185">Reference proteome</keyword>
<gene>
    <name evidence="2" type="ORF">INT45_009724</name>
</gene>
<dbReference type="Pfam" id="PF13417">
    <property type="entry name" value="GST_N_3"/>
    <property type="match status" value="1"/>
</dbReference>
<sequence length="311" mass="34942">MAQSDIVLHWYPLSPFAQKVAWVLNYKNIDYKVVQISPIEPRPLRRPLDGGYRKTPILQIGNHVYCDTKRIIDELEKRFPEPSIYPKTNKGESSEVLGKSIAVWIESSFFGSVSRQFDTSLLPEKFLKDRTEFIGGNFGGGSPYMRVDLLAQLKQAQQLLGDKLYILDTPTLSLVDLSLAKSIFFLGNVAGPDYVEEHVPTLARHMRRIFAEAKMDRTNEMPKIKAEQALDIARNQYQPFAGQGRSILSELKIGKEVAVSPLDTGRVPSRGILCNLTEDEIVIEHKTENITSIIHFPAFGFIATPAPTPSL</sequence>
<dbReference type="CDD" id="cd00570">
    <property type="entry name" value="GST_N_family"/>
    <property type="match status" value="1"/>
</dbReference>
<name>A0A8H7S1L8_9FUNG</name>
<evidence type="ECO:0000259" key="1">
    <source>
        <dbReference type="PROSITE" id="PS50404"/>
    </source>
</evidence>
<feature type="domain" description="GST N-terminal" evidence="1">
    <location>
        <begin position="4"/>
        <end position="83"/>
    </location>
</feature>
<comment type="caution">
    <text evidence="2">The sequence shown here is derived from an EMBL/GenBank/DDBJ whole genome shotgun (WGS) entry which is preliminary data.</text>
</comment>
<dbReference type="AlphaFoldDB" id="A0A8H7S1L8"/>
<evidence type="ECO:0000313" key="2">
    <source>
        <dbReference type="EMBL" id="KAG2221066.1"/>
    </source>
</evidence>
<dbReference type="OrthoDB" id="202840at2759"/>
<proteinExistence type="predicted"/>
<dbReference type="Gene3D" id="3.40.30.110">
    <property type="match status" value="1"/>
</dbReference>
<dbReference type="Gene3D" id="1.20.1050.10">
    <property type="match status" value="1"/>
</dbReference>